<gene>
    <name evidence="3" type="ORF">KHA91_00305</name>
</gene>
<dbReference type="Proteomes" id="UP000676456">
    <property type="component" value="Unassembled WGS sequence"/>
</dbReference>
<dbReference type="Pfam" id="PF03358">
    <property type="entry name" value="FMN_red"/>
    <property type="match status" value="1"/>
</dbReference>
<evidence type="ECO:0000313" key="4">
    <source>
        <dbReference type="Proteomes" id="UP000676456"/>
    </source>
</evidence>
<evidence type="ECO:0000259" key="2">
    <source>
        <dbReference type="Pfam" id="PF03358"/>
    </source>
</evidence>
<dbReference type="GO" id="GO:0016491">
    <property type="term" value="F:oxidoreductase activity"/>
    <property type="evidence" value="ECO:0007669"/>
    <property type="project" value="InterPro"/>
</dbReference>
<dbReference type="PANTHER" id="PTHR30543">
    <property type="entry name" value="CHROMATE REDUCTASE"/>
    <property type="match status" value="1"/>
</dbReference>
<organism evidence="3 4">
    <name type="scientific">Lederbergia citrea</name>
    <dbReference type="NCBI Taxonomy" id="2833581"/>
    <lineage>
        <taxon>Bacteria</taxon>
        <taxon>Bacillati</taxon>
        <taxon>Bacillota</taxon>
        <taxon>Bacilli</taxon>
        <taxon>Bacillales</taxon>
        <taxon>Bacillaceae</taxon>
        <taxon>Lederbergia</taxon>
    </lineage>
</organism>
<reference evidence="3 4" key="1">
    <citation type="submission" date="2021-05" db="EMBL/GenBank/DDBJ databases">
        <title>Novel Bacillus species.</title>
        <authorList>
            <person name="Liu G."/>
        </authorList>
    </citation>
    <scope>NUCLEOTIDE SEQUENCE [LARGE SCALE GENOMIC DNA]</scope>
    <source>
        <strain evidence="3 4">FJAT-49682</strain>
    </source>
</reference>
<dbReference type="PANTHER" id="PTHR30543:SF21">
    <property type="entry name" value="NAD(P)H-DEPENDENT FMN REDUCTASE LOT6"/>
    <property type="match status" value="1"/>
</dbReference>
<accession>A0A942UM54</accession>
<evidence type="ECO:0000313" key="3">
    <source>
        <dbReference type="EMBL" id="MBS4221193.1"/>
    </source>
</evidence>
<comment type="caution">
    <text evidence="3">The sequence shown here is derived from an EMBL/GenBank/DDBJ whole genome shotgun (WGS) entry which is preliminary data.</text>
</comment>
<protein>
    <submittedName>
        <fullName evidence="3">NAD(P)H-dependent oxidoreductase</fullName>
    </submittedName>
</protein>
<comment type="similarity">
    <text evidence="1">Belongs to the azoreductase type 2 family.</text>
</comment>
<dbReference type="InterPro" id="IPR050712">
    <property type="entry name" value="NAD(P)H-dep_reductase"/>
</dbReference>
<dbReference type="InterPro" id="IPR005025">
    <property type="entry name" value="FMN_Rdtase-like_dom"/>
</dbReference>
<keyword evidence="4" id="KW-1185">Reference proteome</keyword>
<dbReference type="Gene3D" id="3.40.50.360">
    <property type="match status" value="1"/>
</dbReference>
<dbReference type="AlphaFoldDB" id="A0A942UM54"/>
<sequence>MNVLIINGGMPRGGRTELITRFIASEYGFKYEDISAANLPFLTGEPDQWQLPEVVAFKEKVSAASGIILISPEYHGGMTGALKNTLDFLTSDQLAHKPVALLATAGGGKGGINCLNNMRTVMRGFYANVIPKQIVLDPECFNYDDGTLWEESRILVDEMVHELKMYTKMSEQLIPRVILD</sequence>
<evidence type="ECO:0000256" key="1">
    <source>
        <dbReference type="ARBA" id="ARBA00009428"/>
    </source>
</evidence>
<dbReference type="GO" id="GO:0010181">
    <property type="term" value="F:FMN binding"/>
    <property type="evidence" value="ECO:0007669"/>
    <property type="project" value="TreeGrafter"/>
</dbReference>
<feature type="domain" description="NADPH-dependent FMN reductase-like" evidence="2">
    <location>
        <begin position="1"/>
        <end position="136"/>
    </location>
</feature>
<dbReference type="SUPFAM" id="SSF52218">
    <property type="entry name" value="Flavoproteins"/>
    <property type="match status" value="1"/>
</dbReference>
<dbReference type="EMBL" id="JAGYPN010000001">
    <property type="protein sequence ID" value="MBS4221193.1"/>
    <property type="molecule type" value="Genomic_DNA"/>
</dbReference>
<name>A0A942UM54_9BACI</name>
<dbReference type="GO" id="GO:0005829">
    <property type="term" value="C:cytosol"/>
    <property type="evidence" value="ECO:0007669"/>
    <property type="project" value="TreeGrafter"/>
</dbReference>
<dbReference type="InterPro" id="IPR029039">
    <property type="entry name" value="Flavoprotein-like_sf"/>
</dbReference>
<dbReference type="RefSeq" id="WP_213096246.1">
    <property type="nucleotide sequence ID" value="NZ_JAGYPH010000001.1"/>
</dbReference>
<proteinExistence type="inferred from homology"/>